<evidence type="ECO:0000313" key="1">
    <source>
        <dbReference type="EMBL" id="CAI4036269.1"/>
    </source>
</evidence>
<name>A0AA35NF64_SACMI</name>
<dbReference type="GeneID" id="80921177"/>
<protein>
    <submittedName>
        <fullName evidence="1">Uncharacterized protein</fullName>
    </submittedName>
</protein>
<dbReference type="RefSeq" id="XP_056079389.1">
    <property type="nucleotide sequence ID" value="XM_056225584.1"/>
</dbReference>
<dbReference type="Proteomes" id="UP001161438">
    <property type="component" value="Chromosome 15"/>
</dbReference>
<keyword evidence="2" id="KW-1185">Reference proteome</keyword>
<organism evidence="1 2">
    <name type="scientific">Saccharomyces mikatae IFO 1815</name>
    <dbReference type="NCBI Taxonomy" id="226126"/>
    <lineage>
        <taxon>Eukaryota</taxon>
        <taxon>Fungi</taxon>
        <taxon>Dikarya</taxon>
        <taxon>Ascomycota</taxon>
        <taxon>Saccharomycotina</taxon>
        <taxon>Saccharomycetes</taxon>
        <taxon>Saccharomycetales</taxon>
        <taxon>Saccharomycetaceae</taxon>
        <taxon>Saccharomyces</taxon>
    </lineage>
</organism>
<gene>
    <name evidence="1" type="primary">SMKI15G1070</name>
    <name evidence="1" type="ORF">SMKI_15G1070</name>
</gene>
<accession>A0AA35NF64</accession>
<evidence type="ECO:0000313" key="2">
    <source>
        <dbReference type="Proteomes" id="UP001161438"/>
    </source>
</evidence>
<sequence>MEENSTIHIALSTHADAMRSIDGDEISRLFVLFPYYGIIEALKMLHNDTYTGYADAVLTEYALDGVLDDYGECADLISNAKSSVLEK</sequence>
<dbReference type="EMBL" id="OX365771">
    <property type="protein sequence ID" value="CAI4036269.1"/>
    <property type="molecule type" value="Genomic_DNA"/>
</dbReference>
<proteinExistence type="predicted"/>
<dbReference type="AlphaFoldDB" id="A0AA35NF64"/>
<reference evidence="1" key="1">
    <citation type="submission" date="2022-10" db="EMBL/GenBank/DDBJ databases">
        <authorList>
            <person name="Byrne P K."/>
        </authorList>
    </citation>
    <scope>NUCLEOTIDE SEQUENCE</scope>
    <source>
        <strain evidence="1">IFO1815</strain>
    </source>
</reference>